<evidence type="ECO:0000256" key="1">
    <source>
        <dbReference type="SAM" id="Phobius"/>
    </source>
</evidence>
<comment type="caution">
    <text evidence="2">The sequence shown here is derived from an EMBL/GenBank/DDBJ whole genome shotgun (WGS) entry which is preliminary data.</text>
</comment>
<dbReference type="AlphaFoldDB" id="A0A7J5D1B4"/>
<evidence type="ECO:0000313" key="3">
    <source>
        <dbReference type="Proteomes" id="UP000442990"/>
    </source>
</evidence>
<accession>A0A7J5D1B4</accession>
<feature type="transmembrane region" description="Helical" evidence="1">
    <location>
        <begin position="6"/>
        <end position="34"/>
    </location>
</feature>
<keyword evidence="1" id="KW-0472">Membrane</keyword>
<dbReference type="Proteomes" id="UP000442990">
    <property type="component" value="Unassembled WGS sequence"/>
</dbReference>
<protein>
    <recommendedName>
        <fullName evidence="4">DUF3592 domain-containing protein</fullName>
    </recommendedName>
</protein>
<name>A0A7J5D1B4_9ACTN</name>
<proteinExistence type="predicted"/>
<reference evidence="2 3" key="1">
    <citation type="submission" date="2019-09" db="EMBL/GenBank/DDBJ databases">
        <title>Isolation and identification of active actinomycetes.</title>
        <authorList>
            <person name="Yu Z."/>
            <person name="Han C."/>
            <person name="Yu B."/>
        </authorList>
    </citation>
    <scope>NUCLEOTIDE SEQUENCE [LARGE SCALE GENOMIC DNA]</scope>
    <source>
        <strain evidence="2 3">NEAU-H2</strain>
    </source>
</reference>
<dbReference type="RefSeq" id="WP_151474979.1">
    <property type="nucleotide sequence ID" value="NZ_WBKG01000079.1"/>
</dbReference>
<feature type="transmembrane region" description="Helical" evidence="1">
    <location>
        <begin position="132"/>
        <end position="157"/>
    </location>
</feature>
<keyword evidence="1" id="KW-0812">Transmembrane</keyword>
<dbReference type="EMBL" id="WBKG01000079">
    <property type="protein sequence ID" value="KAB1976637.1"/>
    <property type="molecule type" value="Genomic_DNA"/>
</dbReference>
<sequence length="170" mass="18458">MAVFNALSVVFLVVVGLVAAVGCYLICSLFWFFGERRRVVRVGRRVPARCVDSYDPDPLPPPRPEKYCPRKRRFVLEYPGADGGTVRFEATSPPATTCVGDQVAVAFLPDRPGSAVVVAEADKSALVQSLQVLAILCVFLVVMAGIAFVGVEILQAYGEIVDDPNTWIEP</sequence>
<keyword evidence="3" id="KW-1185">Reference proteome</keyword>
<organism evidence="2 3">
    <name type="scientific">Streptomyces triticiradicis</name>
    <dbReference type="NCBI Taxonomy" id="2651189"/>
    <lineage>
        <taxon>Bacteria</taxon>
        <taxon>Bacillati</taxon>
        <taxon>Actinomycetota</taxon>
        <taxon>Actinomycetes</taxon>
        <taxon>Kitasatosporales</taxon>
        <taxon>Streptomycetaceae</taxon>
        <taxon>Streptomyces</taxon>
    </lineage>
</organism>
<gene>
    <name evidence="2" type="ORF">F8144_43785</name>
</gene>
<evidence type="ECO:0000313" key="2">
    <source>
        <dbReference type="EMBL" id="KAB1976637.1"/>
    </source>
</evidence>
<evidence type="ECO:0008006" key="4">
    <source>
        <dbReference type="Google" id="ProtNLM"/>
    </source>
</evidence>
<keyword evidence="1" id="KW-1133">Transmembrane helix</keyword>